<dbReference type="PANTHER" id="PTHR30151">
    <property type="entry name" value="ALKANE SULFONATE ABC TRANSPORTER-RELATED, MEMBRANE SUBUNIT"/>
    <property type="match status" value="1"/>
</dbReference>
<evidence type="ECO:0000256" key="1">
    <source>
        <dbReference type="ARBA" id="ARBA00004651"/>
    </source>
</evidence>
<dbReference type="PANTHER" id="PTHR30151:SF0">
    <property type="entry name" value="ABC TRANSPORTER PERMEASE PROTEIN MJ0413-RELATED"/>
    <property type="match status" value="1"/>
</dbReference>
<protein>
    <submittedName>
        <fullName evidence="11">ABC transporter permease</fullName>
    </submittedName>
</protein>
<evidence type="ECO:0000256" key="9">
    <source>
        <dbReference type="RuleBase" id="RU363032"/>
    </source>
</evidence>
<dbReference type="InterPro" id="IPR035906">
    <property type="entry name" value="MetI-like_sf"/>
</dbReference>
<evidence type="ECO:0000256" key="8">
    <source>
        <dbReference type="ARBA" id="ARBA00056719"/>
    </source>
</evidence>
<sequence>MTEIDAKALGADGAVRTASAFPPTPTTVARRPFRASPKLPLSLVGFAAFLLAWHLAVEVWRLPRFAKLPGLVEVFVEWTSTDPMYGVSLFTAEYYQHILVSLKRIVAAFSAATLLGVPLGLLLGWSQRFREYVFPVFETLRPVPILAWVPISIILFSGAETSVVFLTFIAAFFVTTLNTMTGVQSIDPSVVRAARCLGASPRQIFRHIVAPGALPHIFTGLQVSMGVSWFSLVAAEMVSGEFGLGYLINTAYAKIQYPTIAIGMITLGAVGYASSALVRLVGARLMAWRLREIGVGR</sequence>
<comment type="similarity">
    <text evidence="2 9">Belongs to the binding-protein-dependent transport system permease family.</text>
</comment>
<proteinExistence type="inferred from homology"/>
<feature type="transmembrane region" description="Helical" evidence="9">
    <location>
        <begin position="105"/>
        <end position="125"/>
    </location>
</feature>
<name>A0A4Q0MHD7_9HYPH</name>
<dbReference type="Gene3D" id="1.10.3720.10">
    <property type="entry name" value="MetI-like"/>
    <property type="match status" value="1"/>
</dbReference>
<dbReference type="FunFam" id="1.10.3720.10:FF:000003">
    <property type="entry name" value="Aliphatic sulfonate ABC transporter permease"/>
    <property type="match status" value="1"/>
</dbReference>
<evidence type="ECO:0000313" key="11">
    <source>
        <dbReference type="EMBL" id="RXF72795.1"/>
    </source>
</evidence>
<comment type="function">
    <text evidence="8">Probably part of an ABC transporter complex. Probably responsible for the translocation of the substrate across the membrane.</text>
</comment>
<dbReference type="OrthoDB" id="8138334at2"/>
<feature type="transmembrane region" description="Helical" evidence="9">
    <location>
        <begin position="39"/>
        <end position="57"/>
    </location>
</feature>
<dbReference type="RefSeq" id="WP_128777956.1">
    <property type="nucleotide sequence ID" value="NZ_RYFI01000012.1"/>
</dbReference>
<feature type="transmembrane region" description="Helical" evidence="9">
    <location>
        <begin position="227"/>
        <end position="248"/>
    </location>
</feature>
<feature type="transmembrane region" description="Helical" evidence="9">
    <location>
        <begin position="260"/>
        <end position="281"/>
    </location>
</feature>
<dbReference type="InterPro" id="IPR000515">
    <property type="entry name" value="MetI-like"/>
</dbReference>
<feature type="transmembrane region" description="Helical" evidence="9">
    <location>
        <begin position="145"/>
        <end position="174"/>
    </location>
</feature>
<keyword evidence="5 9" id="KW-0812">Transmembrane</keyword>
<dbReference type="PROSITE" id="PS50928">
    <property type="entry name" value="ABC_TM1"/>
    <property type="match status" value="1"/>
</dbReference>
<evidence type="ECO:0000256" key="7">
    <source>
        <dbReference type="ARBA" id="ARBA00023136"/>
    </source>
</evidence>
<comment type="caution">
    <text evidence="11">The sequence shown here is derived from an EMBL/GenBank/DDBJ whole genome shotgun (WGS) entry which is preliminary data.</text>
</comment>
<dbReference type="GO" id="GO:0042918">
    <property type="term" value="P:alkanesulfonate transmembrane transport"/>
    <property type="evidence" value="ECO:0007669"/>
    <property type="project" value="UniProtKB-ARBA"/>
</dbReference>
<dbReference type="GO" id="GO:0005886">
    <property type="term" value="C:plasma membrane"/>
    <property type="evidence" value="ECO:0007669"/>
    <property type="project" value="UniProtKB-SubCell"/>
</dbReference>
<dbReference type="Proteomes" id="UP000289708">
    <property type="component" value="Unassembled WGS sequence"/>
</dbReference>
<accession>A0A4Q0MHD7</accession>
<evidence type="ECO:0000259" key="10">
    <source>
        <dbReference type="PROSITE" id="PS50928"/>
    </source>
</evidence>
<keyword evidence="6 9" id="KW-1133">Transmembrane helix</keyword>
<evidence type="ECO:0000256" key="4">
    <source>
        <dbReference type="ARBA" id="ARBA00022475"/>
    </source>
</evidence>
<evidence type="ECO:0000313" key="12">
    <source>
        <dbReference type="Proteomes" id="UP000289708"/>
    </source>
</evidence>
<dbReference type="CDD" id="cd06261">
    <property type="entry name" value="TM_PBP2"/>
    <property type="match status" value="1"/>
</dbReference>
<keyword evidence="4" id="KW-1003">Cell membrane</keyword>
<gene>
    <name evidence="11" type="ORF">EK403_13220</name>
</gene>
<dbReference type="Pfam" id="PF00528">
    <property type="entry name" value="BPD_transp_1"/>
    <property type="match status" value="1"/>
</dbReference>
<dbReference type="AlphaFoldDB" id="A0A4Q0MHD7"/>
<evidence type="ECO:0000256" key="3">
    <source>
        <dbReference type="ARBA" id="ARBA00022448"/>
    </source>
</evidence>
<organism evidence="11 12">
    <name type="scientific">Hansschlegelia zhihuaiae</name>
    <dbReference type="NCBI Taxonomy" id="405005"/>
    <lineage>
        <taxon>Bacteria</taxon>
        <taxon>Pseudomonadati</taxon>
        <taxon>Pseudomonadota</taxon>
        <taxon>Alphaproteobacteria</taxon>
        <taxon>Hyphomicrobiales</taxon>
        <taxon>Methylopilaceae</taxon>
        <taxon>Hansschlegelia</taxon>
    </lineage>
</organism>
<evidence type="ECO:0000256" key="6">
    <source>
        <dbReference type="ARBA" id="ARBA00022989"/>
    </source>
</evidence>
<evidence type="ECO:0000256" key="5">
    <source>
        <dbReference type="ARBA" id="ARBA00022692"/>
    </source>
</evidence>
<reference evidence="11 12" key="1">
    <citation type="submission" date="2018-12" db="EMBL/GenBank/DDBJ databases">
        <title>bacterium Hansschlegelia zhihuaiae S113.</title>
        <authorList>
            <person name="He J."/>
        </authorList>
    </citation>
    <scope>NUCLEOTIDE SEQUENCE [LARGE SCALE GENOMIC DNA]</scope>
    <source>
        <strain evidence="11 12">S 113</strain>
    </source>
</reference>
<keyword evidence="3 9" id="KW-0813">Transport</keyword>
<keyword evidence="7 9" id="KW-0472">Membrane</keyword>
<dbReference type="EMBL" id="RYFI01000012">
    <property type="protein sequence ID" value="RXF72795.1"/>
    <property type="molecule type" value="Genomic_DNA"/>
</dbReference>
<evidence type="ECO:0000256" key="2">
    <source>
        <dbReference type="ARBA" id="ARBA00009306"/>
    </source>
</evidence>
<dbReference type="SUPFAM" id="SSF161098">
    <property type="entry name" value="MetI-like"/>
    <property type="match status" value="1"/>
</dbReference>
<comment type="subcellular location">
    <subcellularLocation>
        <location evidence="1 9">Cell membrane</location>
        <topology evidence="1 9">Multi-pass membrane protein</topology>
    </subcellularLocation>
</comment>
<feature type="domain" description="ABC transmembrane type-1" evidence="10">
    <location>
        <begin position="98"/>
        <end position="278"/>
    </location>
</feature>
<keyword evidence="12" id="KW-1185">Reference proteome</keyword>